<sequence length="145" mass="16430">MEEVTDFKKSPGIKNAVVVLRLGQGYQRVLTVTRRSGQVGFPGGRIEKHDKSIFDAMKREFKEETGNLLPKLENIRRFVYDGHTAIYVAETRDKVSTTLSLHSDGEITQIHLTKLSDIHNVANGKGNFVMRDCERKSTQLLLPFL</sequence>
<dbReference type="Gene3D" id="3.90.79.10">
    <property type="entry name" value="Nucleoside Triphosphate Pyrophosphohydrolase"/>
    <property type="match status" value="1"/>
</dbReference>
<reference evidence="2" key="1">
    <citation type="submission" date="2018-10" db="EMBL/GenBank/DDBJ databases">
        <title>Hidden diversity of soil giant viruses.</title>
        <authorList>
            <person name="Schulz F."/>
            <person name="Alteio L."/>
            <person name="Goudeau D."/>
            <person name="Ryan E.M."/>
            <person name="Malmstrom R.R."/>
            <person name="Blanchard J."/>
            <person name="Woyke T."/>
        </authorList>
    </citation>
    <scope>NUCLEOTIDE SEQUENCE</scope>
    <source>
        <strain evidence="2">SAV1</strain>
    </source>
</reference>
<dbReference type="InterPro" id="IPR000086">
    <property type="entry name" value="NUDIX_hydrolase_dom"/>
</dbReference>
<feature type="domain" description="Nudix hydrolase" evidence="1">
    <location>
        <begin position="11"/>
        <end position="134"/>
    </location>
</feature>
<protein>
    <recommendedName>
        <fullName evidence="1">Nudix hydrolase domain-containing protein</fullName>
    </recommendedName>
</protein>
<evidence type="ECO:0000259" key="1">
    <source>
        <dbReference type="PROSITE" id="PS51462"/>
    </source>
</evidence>
<dbReference type="PROSITE" id="PS51462">
    <property type="entry name" value="NUDIX"/>
    <property type="match status" value="1"/>
</dbReference>
<organism evidence="2">
    <name type="scientific">Satyrvirus sp</name>
    <dbReference type="NCBI Taxonomy" id="2487771"/>
    <lineage>
        <taxon>Viruses</taxon>
        <taxon>Varidnaviria</taxon>
        <taxon>Bamfordvirae</taxon>
        <taxon>Nucleocytoviricota</taxon>
        <taxon>Megaviricetes</taxon>
        <taxon>Imitervirales</taxon>
        <taxon>Mimiviridae</taxon>
        <taxon>Megamimivirinae</taxon>
    </lineage>
</organism>
<dbReference type="InterPro" id="IPR015797">
    <property type="entry name" value="NUDIX_hydrolase-like_dom_sf"/>
</dbReference>
<dbReference type="Pfam" id="PF00293">
    <property type="entry name" value="NUDIX"/>
    <property type="match status" value="1"/>
</dbReference>
<dbReference type="EMBL" id="MK072442">
    <property type="protein sequence ID" value="AYV85205.1"/>
    <property type="molecule type" value="Genomic_DNA"/>
</dbReference>
<proteinExistence type="predicted"/>
<gene>
    <name evidence="2" type="ORF">Satyrvirus6_37</name>
</gene>
<dbReference type="SUPFAM" id="SSF55811">
    <property type="entry name" value="Nudix"/>
    <property type="match status" value="1"/>
</dbReference>
<accession>A0A3G5ADA4</accession>
<name>A0A3G5ADA4_9VIRU</name>
<evidence type="ECO:0000313" key="2">
    <source>
        <dbReference type="EMBL" id="AYV85205.1"/>
    </source>
</evidence>